<name>A0ABW2I0Y3_9ACTN</name>
<dbReference type="SUPFAM" id="SSF56281">
    <property type="entry name" value="Metallo-hydrolase/oxidoreductase"/>
    <property type="match status" value="1"/>
</dbReference>
<dbReference type="CDD" id="cd06262">
    <property type="entry name" value="metallo-hydrolase-like_MBL-fold"/>
    <property type="match status" value="1"/>
</dbReference>
<proteinExistence type="predicted"/>
<dbReference type="InterPro" id="IPR050114">
    <property type="entry name" value="UPF0173_UPF0282_UlaG_hydrolase"/>
</dbReference>
<dbReference type="PANTHER" id="PTHR43546:SF3">
    <property type="entry name" value="UPF0173 METAL-DEPENDENT HYDROLASE MJ1163"/>
    <property type="match status" value="1"/>
</dbReference>
<dbReference type="Pfam" id="PF13483">
    <property type="entry name" value="Lactamase_B_3"/>
    <property type="match status" value="1"/>
</dbReference>
<dbReference type="EMBL" id="JBHTBJ010000028">
    <property type="protein sequence ID" value="MFC7278039.1"/>
    <property type="molecule type" value="Genomic_DNA"/>
</dbReference>
<sequence>MELTKYAHACVALAKGGRTLVIDPGTFTPDAARAVAGAEAVLITHDHFDHLDEGVLGAALREQPELRVWGPPAVRERLGDHDGRVTAVAPGEKLEVAGFAVVTVGGRHARIHEDIPQIDNVGYVIDGAVYHPGDAYFVPDVPVATLLLPTSGPWTKFGEAADFVRAVRPERVVQIHELMLSPLGQNSVARLLGEDGLTGLPIEQPAPGATIAVTAV</sequence>
<organism evidence="1 2">
    <name type="scientific">Paractinoplanes rhizophilus</name>
    <dbReference type="NCBI Taxonomy" id="1416877"/>
    <lineage>
        <taxon>Bacteria</taxon>
        <taxon>Bacillati</taxon>
        <taxon>Actinomycetota</taxon>
        <taxon>Actinomycetes</taxon>
        <taxon>Micromonosporales</taxon>
        <taxon>Micromonosporaceae</taxon>
        <taxon>Paractinoplanes</taxon>
    </lineage>
</organism>
<accession>A0ABW2I0Y3</accession>
<dbReference type="InterPro" id="IPR036866">
    <property type="entry name" value="RibonucZ/Hydroxyglut_hydro"/>
</dbReference>
<gene>
    <name evidence="1" type="ORF">ACFQS1_28975</name>
</gene>
<evidence type="ECO:0000313" key="2">
    <source>
        <dbReference type="Proteomes" id="UP001596548"/>
    </source>
</evidence>
<evidence type="ECO:0000313" key="1">
    <source>
        <dbReference type="EMBL" id="MFC7278039.1"/>
    </source>
</evidence>
<reference evidence="2" key="1">
    <citation type="journal article" date="2019" name="Int. J. Syst. Evol. Microbiol.">
        <title>The Global Catalogue of Microorganisms (GCM) 10K type strain sequencing project: providing services to taxonomists for standard genome sequencing and annotation.</title>
        <authorList>
            <consortium name="The Broad Institute Genomics Platform"/>
            <consortium name="The Broad Institute Genome Sequencing Center for Infectious Disease"/>
            <person name="Wu L."/>
            <person name="Ma J."/>
        </authorList>
    </citation>
    <scope>NUCLEOTIDE SEQUENCE [LARGE SCALE GENOMIC DNA]</scope>
    <source>
        <strain evidence="2">XZYJT-10</strain>
    </source>
</reference>
<dbReference type="RefSeq" id="WP_378974420.1">
    <property type="nucleotide sequence ID" value="NZ_JBHTBJ010000028.1"/>
</dbReference>
<dbReference type="Proteomes" id="UP001596548">
    <property type="component" value="Unassembled WGS sequence"/>
</dbReference>
<comment type="caution">
    <text evidence="1">The sequence shown here is derived from an EMBL/GenBank/DDBJ whole genome shotgun (WGS) entry which is preliminary data.</text>
</comment>
<protein>
    <submittedName>
        <fullName evidence="1">MBL fold metallo-hydrolase</fullName>
    </submittedName>
</protein>
<dbReference type="Gene3D" id="3.60.15.10">
    <property type="entry name" value="Ribonuclease Z/Hydroxyacylglutathione hydrolase-like"/>
    <property type="match status" value="1"/>
</dbReference>
<keyword evidence="2" id="KW-1185">Reference proteome</keyword>
<dbReference type="PANTHER" id="PTHR43546">
    <property type="entry name" value="UPF0173 METAL-DEPENDENT HYDROLASE MJ1163-RELATED"/>
    <property type="match status" value="1"/>
</dbReference>